<dbReference type="OrthoDB" id="6624230at2759"/>
<gene>
    <name evidence="1" type="ORF">AGLY_008933</name>
</gene>
<organism evidence="1 2">
    <name type="scientific">Aphis glycines</name>
    <name type="common">Soybean aphid</name>
    <dbReference type="NCBI Taxonomy" id="307491"/>
    <lineage>
        <taxon>Eukaryota</taxon>
        <taxon>Metazoa</taxon>
        <taxon>Ecdysozoa</taxon>
        <taxon>Arthropoda</taxon>
        <taxon>Hexapoda</taxon>
        <taxon>Insecta</taxon>
        <taxon>Pterygota</taxon>
        <taxon>Neoptera</taxon>
        <taxon>Paraneoptera</taxon>
        <taxon>Hemiptera</taxon>
        <taxon>Sternorrhyncha</taxon>
        <taxon>Aphidomorpha</taxon>
        <taxon>Aphidoidea</taxon>
        <taxon>Aphididae</taxon>
        <taxon>Aphidini</taxon>
        <taxon>Aphis</taxon>
        <taxon>Aphis</taxon>
    </lineage>
</organism>
<dbReference type="AlphaFoldDB" id="A0A6G0TJ49"/>
<keyword evidence="2" id="KW-1185">Reference proteome</keyword>
<protein>
    <recommendedName>
        <fullName evidence="3">Pre-C2HC domain-containing protein</fullName>
    </recommendedName>
</protein>
<sequence length="330" mass="37497">IEEPHKHRHLVQCQNCQDYGHTHIYCNHTPRCVRYSKNHQSSTCDKPIDVPKICALYQGNHPANYRGYQIHIPQVTTKETQSQLSNDTNLNIKLESSEHIEDTITKLNQSIQSTAWNSTPISQPTPPFSINIPAHIRNLINEKRRAITQLQRTKYPSDNYQMNHSLTVASISLQDATKKAIKVKPLYPPLKQTIITWAIEYPVKAHLFKTHLAEVYNPDFSNEIEKFLIFPLQITLPIKQKFNIALTHNLKVRHPLLISQPTNLSSISSVEAEVPQGAISAPVLIKIFIADQPSTPNTFVAEYTDNKAILSTHENPITASIQLQFHLSCL</sequence>
<dbReference type="EMBL" id="VYZN01000031">
    <property type="protein sequence ID" value="KAE9533854.1"/>
    <property type="molecule type" value="Genomic_DNA"/>
</dbReference>
<evidence type="ECO:0000313" key="1">
    <source>
        <dbReference type="EMBL" id="KAE9533854.1"/>
    </source>
</evidence>
<evidence type="ECO:0000313" key="2">
    <source>
        <dbReference type="Proteomes" id="UP000475862"/>
    </source>
</evidence>
<evidence type="ECO:0008006" key="3">
    <source>
        <dbReference type="Google" id="ProtNLM"/>
    </source>
</evidence>
<dbReference type="Proteomes" id="UP000475862">
    <property type="component" value="Unassembled WGS sequence"/>
</dbReference>
<comment type="caution">
    <text evidence="1">The sequence shown here is derived from an EMBL/GenBank/DDBJ whole genome shotgun (WGS) entry which is preliminary data.</text>
</comment>
<name>A0A6G0TJ49_APHGL</name>
<accession>A0A6G0TJ49</accession>
<proteinExistence type="predicted"/>
<reference evidence="1 2" key="1">
    <citation type="submission" date="2019-08" db="EMBL/GenBank/DDBJ databases">
        <title>The genome of the soybean aphid Biotype 1, its phylome, world population structure and adaptation to the North American continent.</title>
        <authorList>
            <person name="Giordano R."/>
            <person name="Donthu R.K."/>
            <person name="Hernandez A.G."/>
            <person name="Wright C.L."/>
            <person name="Zimin A.V."/>
        </authorList>
    </citation>
    <scope>NUCLEOTIDE SEQUENCE [LARGE SCALE GENOMIC DNA]</scope>
    <source>
        <tissue evidence="1">Whole aphids</tissue>
    </source>
</reference>
<feature type="non-terminal residue" evidence="1">
    <location>
        <position position="1"/>
    </location>
</feature>